<protein>
    <submittedName>
        <fullName evidence="11">Putative substance-K receptor-like</fullName>
    </submittedName>
</protein>
<dbReference type="EMBL" id="QCYY01000755">
    <property type="protein sequence ID" value="ROT82967.1"/>
    <property type="molecule type" value="Genomic_DNA"/>
</dbReference>
<evidence type="ECO:0000259" key="10">
    <source>
        <dbReference type="PROSITE" id="PS50262"/>
    </source>
</evidence>
<comment type="similarity">
    <text evidence="2">Belongs to the G-protein coupled receptor 1 family.</text>
</comment>
<keyword evidence="3 9" id="KW-0812">Transmembrane</keyword>
<evidence type="ECO:0000256" key="3">
    <source>
        <dbReference type="ARBA" id="ARBA00022692"/>
    </source>
</evidence>
<dbReference type="OrthoDB" id="5975505at2759"/>
<keyword evidence="12" id="KW-1185">Reference proteome</keyword>
<dbReference type="InterPro" id="IPR017452">
    <property type="entry name" value="GPCR_Rhodpsn_7TM"/>
</dbReference>
<dbReference type="GO" id="GO:0005886">
    <property type="term" value="C:plasma membrane"/>
    <property type="evidence" value="ECO:0007669"/>
    <property type="project" value="TreeGrafter"/>
</dbReference>
<dbReference type="Gene3D" id="1.20.1070.10">
    <property type="entry name" value="Rhodopsin 7-helix transmembrane proteins"/>
    <property type="match status" value="1"/>
</dbReference>
<evidence type="ECO:0000256" key="2">
    <source>
        <dbReference type="ARBA" id="ARBA00010663"/>
    </source>
</evidence>
<evidence type="ECO:0000256" key="1">
    <source>
        <dbReference type="ARBA" id="ARBA00004141"/>
    </source>
</evidence>
<feature type="domain" description="G-protein coupled receptors family 1 profile" evidence="10">
    <location>
        <begin position="1"/>
        <end position="145"/>
    </location>
</feature>
<name>A0A423U2L4_PENVA</name>
<dbReference type="AlphaFoldDB" id="A0A423U2L4"/>
<dbReference type="SUPFAM" id="SSF81321">
    <property type="entry name" value="Family A G protein-coupled receptor-like"/>
    <property type="match status" value="1"/>
</dbReference>
<keyword evidence="4 9" id="KW-1133">Transmembrane helix</keyword>
<dbReference type="CDD" id="cd00637">
    <property type="entry name" value="7tm_classA_rhodopsin-like"/>
    <property type="match status" value="1"/>
</dbReference>
<keyword evidence="5" id="KW-0297">G-protein coupled receptor</keyword>
<feature type="transmembrane region" description="Helical" evidence="9">
    <location>
        <begin position="37"/>
        <end position="64"/>
    </location>
</feature>
<dbReference type="PANTHER" id="PTHR45695">
    <property type="entry name" value="LEUCOKININ RECEPTOR-RELATED"/>
    <property type="match status" value="1"/>
</dbReference>
<dbReference type="GO" id="GO:0004930">
    <property type="term" value="F:G protein-coupled receptor activity"/>
    <property type="evidence" value="ECO:0007669"/>
    <property type="project" value="UniProtKB-KW"/>
</dbReference>
<evidence type="ECO:0000256" key="6">
    <source>
        <dbReference type="ARBA" id="ARBA00023136"/>
    </source>
</evidence>
<dbReference type="PANTHER" id="PTHR45695:SF9">
    <property type="entry name" value="LEUCOKININ RECEPTOR"/>
    <property type="match status" value="1"/>
</dbReference>
<proteinExistence type="inferred from homology"/>
<evidence type="ECO:0000256" key="5">
    <source>
        <dbReference type="ARBA" id="ARBA00023040"/>
    </source>
</evidence>
<feature type="transmembrane region" description="Helical" evidence="9">
    <location>
        <begin position="128"/>
        <end position="148"/>
    </location>
</feature>
<gene>
    <name evidence="11" type="ORF">C7M84_023868</name>
</gene>
<feature type="transmembrane region" description="Helical" evidence="9">
    <location>
        <begin position="85"/>
        <end position="108"/>
    </location>
</feature>
<sequence>MRDLQIVQWSDYSLKSCTDVVHMCTEAIRQAFRYYHILLMLILFFLPGVVMVLAYAVIVWKLWCVRGSSLSENQPQQHLQARRKVVVMTAVVLAAFFVCWSPLNAIMLYNHFKKEQQEMPKWIEAALFWVYFLAYFNSALNPLLYGGFSDNFRQGFRLFCRTLCRTSGRAERPSYQAPAEHHTVTLRLSNTLQNSQHRRASSAKT</sequence>
<accession>A0A423U2L4</accession>
<dbReference type="PRINTS" id="PR00237">
    <property type="entry name" value="GPCRRHODOPSN"/>
</dbReference>
<keyword evidence="6 9" id="KW-0472">Membrane</keyword>
<dbReference type="PROSITE" id="PS50262">
    <property type="entry name" value="G_PROTEIN_RECEP_F1_2"/>
    <property type="match status" value="1"/>
</dbReference>
<organism evidence="11 12">
    <name type="scientific">Penaeus vannamei</name>
    <name type="common">Whiteleg shrimp</name>
    <name type="synonym">Litopenaeus vannamei</name>
    <dbReference type="NCBI Taxonomy" id="6689"/>
    <lineage>
        <taxon>Eukaryota</taxon>
        <taxon>Metazoa</taxon>
        <taxon>Ecdysozoa</taxon>
        <taxon>Arthropoda</taxon>
        <taxon>Crustacea</taxon>
        <taxon>Multicrustacea</taxon>
        <taxon>Malacostraca</taxon>
        <taxon>Eumalacostraca</taxon>
        <taxon>Eucarida</taxon>
        <taxon>Decapoda</taxon>
        <taxon>Dendrobranchiata</taxon>
        <taxon>Penaeoidea</taxon>
        <taxon>Penaeidae</taxon>
        <taxon>Penaeus</taxon>
    </lineage>
</organism>
<dbReference type="Proteomes" id="UP000283509">
    <property type="component" value="Unassembled WGS sequence"/>
</dbReference>
<comment type="subcellular location">
    <subcellularLocation>
        <location evidence="1">Membrane</location>
        <topology evidence="1">Multi-pass membrane protein</topology>
    </subcellularLocation>
</comment>
<evidence type="ECO:0000256" key="7">
    <source>
        <dbReference type="ARBA" id="ARBA00023170"/>
    </source>
</evidence>
<dbReference type="InterPro" id="IPR000276">
    <property type="entry name" value="GPCR_Rhodpsn"/>
</dbReference>
<evidence type="ECO:0000256" key="9">
    <source>
        <dbReference type="SAM" id="Phobius"/>
    </source>
</evidence>
<keyword evidence="7 11" id="KW-0675">Receptor</keyword>
<reference evidence="11 12" key="2">
    <citation type="submission" date="2019-01" db="EMBL/GenBank/DDBJ databases">
        <title>The decoding of complex shrimp genome reveals the adaptation for benthos swimmer, frequently molting mechanism and breeding impact on genome.</title>
        <authorList>
            <person name="Sun Y."/>
            <person name="Gao Y."/>
            <person name="Yu Y."/>
        </authorList>
    </citation>
    <scope>NUCLEOTIDE SEQUENCE [LARGE SCALE GENOMIC DNA]</scope>
    <source>
        <tissue evidence="11">Muscle</tissue>
    </source>
</reference>
<reference evidence="11 12" key="1">
    <citation type="submission" date="2018-04" db="EMBL/GenBank/DDBJ databases">
        <authorList>
            <person name="Zhang X."/>
            <person name="Yuan J."/>
            <person name="Li F."/>
            <person name="Xiang J."/>
        </authorList>
    </citation>
    <scope>NUCLEOTIDE SEQUENCE [LARGE SCALE GENOMIC DNA]</scope>
    <source>
        <tissue evidence="11">Muscle</tissue>
    </source>
</reference>
<keyword evidence="8" id="KW-0807">Transducer</keyword>
<evidence type="ECO:0000313" key="12">
    <source>
        <dbReference type="Proteomes" id="UP000283509"/>
    </source>
</evidence>
<evidence type="ECO:0000313" key="11">
    <source>
        <dbReference type="EMBL" id="ROT82967.1"/>
    </source>
</evidence>
<evidence type="ECO:0000256" key="4">
    <source>
        <dbReference type="ARBA" id="ARBA00022989"/>
    </source>
</evidence>
<comment type="caution">
    <text evidence="11">The sequence shown here is derived from an EMBL/GenBank/DDBJ whole genome shotgun (WGS) entry which is preliminary data.</text>
</comment>
<evidence type="ECO:0000256" key="8">
    <source>
        <dbReference type="ARBA" id="ARBA00023224"/>
    </source>
</evidence>
<dbReference type="Pfam" id="PF00001">
    <property type="entry name" value="7tm_1"/>
    <property type="match status" value="1"/>
</dbReference>